<evidence type="ECO:0000313" key="7">
    <source>
        <dbReference type="Proteomes" id="UP000664859"/>
    </source>
</evidence>
<organism evidence="6 7">
    <name type="scientific">Tribonema minus</name>
    <dbReference type="NCBI Taxonomy" id="303371"/>
    <lineage>
        <taxon>Eukaryota</taxon>
        <taxon>Sar</taxon>
        <taxon>Stramenopiles</taxon>
        <taxon>Ochrophyta</taxon>
        <taxon>PX clade</taxon>
        <taxon>Xanthophyceae</taxon>
        <taxon>Tribonematales</taxon>
        <taxon>Tribonemataceae</taxon>
        <taxon>Tribonema</taxon>
    </lineage>
</organism>
<feature type="domain" description="Sulfatase N-terminal" evidence="5">
    <location>
        <begin position="28"/>
        <end position="374"/>
    </location>
</feature>
<dbReference type="GO" id="GO:0046872">
    <property type="term" value="F:metal ion binding"/>
    <property type="evidence" value="ECO:0007669"/>
    <property type="project" value="UniProtKB-KW"/>
</dbReference>
<gene>
    <name evidence="6" type="ORF">JKP88DRAFT_205113</name>
</gene>
<dbReference type="PANTHER" id="PTHR10342:SF274">
    <property type="entry name" value="ARYLSULFATASE B"/>
    <property type="match status" value="1"/>
</dbReference>
<evidence type="ECO:0000256" key="1">
    <source>
        <dbReference type="ARBA" id="ARBA00022723"/>
    </source>
</evidence>
<keyword evidence="3" id="KW-0325">Glycoprotein</keyword>
<dbReference type="InterPro" id="IPR000917">
    <property type="entry name" value="Sulfatase_N"/>
</dbReference>
<dbReference type="Gene3D" id="3.40.720.10">
    <property type="entry name" value="Alkaline Phosphatase, subunit A"/>
    <property type="match status" value="1"/>
</dbReference>
<evidence type="ECO:0000256" key="4">
    <source>
        <dbReference type="SAM" id="SignalP"/>
    </source>
</evidence>
<keyword evidence="7" id="KW-1185">Reference proteome</keyword>
<sequence length="573" mass="61097">MAFLGARVQLALLALAMLLHGAASAKKPHIITIMIDDWGYNNWGVHAKDEANSREVRTPSLDALANVGIVLDRHYAAPLCTPSRAAFQTGRNPMHVIAVNGDAARYNPADPVSGFDGIPTAMTGIASKMASAGYNTHFLGKWHIGYASRLQLPKARGYKKSLAYLCSGNKYWTYEAQFGICGAGAGPTLTDLWQDDGPAIDLKPAAGCANGQANCVYEDELLEQRATQWIKAHDASEPLFMVYAPHALHSPLDPPAARVADFAFIKQWSRQMYAATLADIDMRIGRIIQTVKDKGLWDNALILVMSDNGGPISVEGGASNFPLRGGKYGNFEGGVRTNAFVSGGFVPAAQRGTTVDGFVAVEDWFSTFCALAGVDPTDTKAQKAGLPPIDSINVWPYLSGLMNTSPRKEIILANTNKDANGTKVQGIIDQQGNKLLAGMIRNAVNSPAINPTGTQNDLPKLDCGPPGDPRYPYDGACLFNVFSDPSELTNIAAQKPAVVARLAERLKAIQATAFSAERGDAPNDKPSGLPCQSALRNLSGFEGPWLDMPFSTKPRPVAAGAAMAASDPSQAEL</sequence>
<name>A0A836CMP8_9STRA</name>
<accession>A0A836CMP8</accession>
<dbReference type="Proteomes" id="UP000664859">
    <property type="component" value="Unassembled WGS sequence"/>
</dbReference>
<dbReference type="PANTHER" id="PTHR10342">
    <property type="entry name" value="ARYLSULFATASE"/>
    <property type="match status" value="1"/>
</dbReference>
<dbReference type="GO" id="GO:0008484">
    <property type="term" value="F:sulfuric ester hydrolase activity"/>
    <property type="evidence" value="ECO:0007669"/>
    <property type="project" value="InterPro"/>
</dbReference>
<dbReference type="CDD" id="cd16029">
    <property type="entry name" value="4-S"/>
    <property type="match status" value="1"/>
</dbReference>
<evidence type="ECO:0000256" key="2">
    <source>
        <dbReference type="ARBA" id="ARBA00022837"/>
    </source>
</evidence>
<keyword evidence="4" id="KW-0732">Signal</keyword>
<dbReference type="EMBL" id="JAFCMP010000025">
    <property type="protein sequence ID" value="KAG5190928.1"/>
    <property type="molecule type" value="Genomic_DNA"/>
</dbReference>
<dbReference type="AlphaFoldDB" id="A0A836CMP8"/>
<keyword evidence="1" id="KW-0479">Metal-binding</keyword>
<keyword evidence="2" id="KW-0106">Calcium</keyword>
<comment type="caution">
    <text evidence="6">The sequence shown here is derived from an EMBL/GenBank/DDBJ whole genome shotgun (WGS) entry which is preliminary data.</text>
</comment>
<feature type="signal peptide" evidence="4">
    <location>
        <begin position="1"/>
        <end position="24"/>
    </location>
</feature>
<reference evidence="6" key="1">
    <citation type="submission" date="2021-02" db="EMBL/GenBank/DDBJ databases">
        <title>First Annotated Genome of the Yellow-green Alga Tribonema minus.</title>
        <authorList>
            <person name="Mahan K.M."/>
        </authorList>
    </citation>
    <scope>NUCLEOTIDE SEQUENCE</scope>
    <source>
        <strain evidence="6">UTEX B ZZ1240</strain>
    </source>
</reference>
<dbReference type="InterPro" id="IPR047115">
    <property type="entry name" value="ARSB"/>
</dbReference>
<dbReference type="Pfam" id="PF00884">
    <property type="entry name" value="Sulfatase"/>
    <property type="match status" value="1"/>
</dbReference>
<evidence type="ECO:0000313" key="6">
    <source>
        <dbReference type="EMBL" id="KAG5190928.1"/>
    </source>
</evidence>
<evidence type="ECO:0000256" key="3">
    <source>
        <dbReference type="ARBA" id="ARBA00023180"/>
    </source>
</evidence>
<dbReference type="SUPFAM" id="SSF53649">
    <property type="entry name" value="Alkaline phosphatase-like"/>
    <property type="match status" value="1"/>
</dbReference>
<dbReference type="InterPro" id="IPR017850">
    <property type="entry name" value="Alkaline_phosphatase_core_sf"/>
</dbReference>
<dbReference type="OrthoDB" id="103349at2759"/>
<proteinExistence type="predicted"/>
<protein>
    <submittedName>
        <fullName evidence="6">Arylsulfatase B-like protein</fullName>
    </submittedName>
</protein>
<evidence type="ECO:0000259" key="5">
    <source>
        <dbReference type="Pfam" id="PF00884"/>
    </source>
</evidence>
<dbReference type="Gene3D" id="3.30.1120.10">
    <property type="match status" value="1"/>
</dbReference>
<feature type="chain" id="PRO_5032506919" evidence="4">
    <location>
        <begin position="25"/>
        <end position="573"/>
    </location>
</feature>